<feature type="domain" description="Glycosyl transferase family 1" evidence="1">
    <location>
        <begin position="191"/>
        <end position="352"/>
    </location>
</feature>
<sequence>MTDNKKIILHIITGLSDGGAEAVLYRLCKFDKKNRHIVISLMDRGKYGPLLEEINVKVYCLNMPSGRVHLNALLRLFKLIRLFKPNAVQTWMYHADLIGGLIARCAGIKNVIWGVHHTTLVKGESKGATIFIAKLNAFISSFIPRRIIYCAEKSRQVQESIGFNSRIGQVVPNGYNVDDFIQNSASGHHFRKENDIATIDFLVGHVGRFHPFKDYPTLIKCIGILNKSKYGVKVVMVGNDLTEGNKNLQELISESSCKESMLLLGRRDDIPSVMNGIDLFVLSSVSEAFPNVLNEAMACGTPCVTTDVGDAAVIVGETGWIVPPKNPQGLASAILEAVEEKTNKPQSWQERNQACRQRIVDNFSIEKMVLGYHNVWFDN</sequence>
<dbReference type="CDD" id="cd03807">
    <property type="entry name" value="GT4_WbnK-like"/>
    <property type="match status" value="1"/>
</dbReference>
<dbReference type="SUPFAM" id="SSF53756">
    <property type="entry name" value="UDP-Glycosyltransferase/glycogen phosphorylase"/>
    <property type="match status" value="1"/>
</dbReference>
<name>A0AAD3U808_AERHY</name>
<proteinExistence type="predicted"/>
<evidence type="ECO:0000259" key="2">
    <source>
        <dbReference type="Pfam" id="PF13439"/>
    </source>
</evidence>
<dbReference type="InterPro" id="IPR001296">
    <property type="entry name" value="Glyco_trans_1"/>
</dbReference>
<gene>
    <name evidence="3" type="ORF">JAJ28_000685</name>
</gene>
<comment type="caution">
    <text evidence="3">The sequence shown here is derived from an EMBL/GenBank/DDBJ whole genome shotgun (WGS) entry which is preliminary data.</text>
</comment>
<protein>
    <submittedName>
        <fullName evidence="3">Glycosyltransferase</fullName>
    </submittedName>
</protein>
<dbReference type="Pfam" id="PF13439">
    <property type="entry name" value="Glyco_transf_4"/>
    <property type="match status" value="1"/>
</dbReference>
<feature type="domain" description="Glycosyltransferase subfamily 4-like N-terminal" evidence="2">
    <location>
        <begin position="18"/>
        <end position="178"/>
    </location>
</feature>
<dbReference type="Gene3D" id="3.40.50.2000">
    <property type="entry name" value="Glycogen Phosphorylase B"/>
    <property type="match status" value="2"/>
</dbReference>
<dbReference type="PANTHER" id="PTHR12526">
    <property type="entry name" value="GLYCOSYLTRANSFERASE"/>
    <property type="match status" value="1"/>
</dbReference>
<evidence type="ECO:0000259" key="1">
    <source>
        <dbReference type="Pfam" id="PF00534"/>
    </source>
</evidence>
<dbReference type="InterPro" id="IPR028098">
    <property type="entry name" value="Glyco_trans_4-like_N"/>
</dbReference>
<dbReference type="AlphaFoldDB" id="A0AAD3U808"/>
<evidence type="ECO:0000313" key="4">
    <source>
        <dbReference type="Proteomes" id="UP000859505"/>
    </source>
</evidence>
<dbReference type="GO" id="GO:0016757">
    <property type="term" value="F:glycosyltransferase activity"/>
    <property type="evidence" value="ECO:0007669"/>
    <property type="project" value="UniProtKB-ARBA"/>
</dbReference>
<reference evidence="3" key="1">
    <citation type="journal article" date="2018" name="Genome Biol.">
        <title>SKESA: strategic k-mer extension for scrupulous assemblies.</title>
        <authorList>
            <person name="Souvorov A."/>
            <person name="Agarwala R."/>
            <person name="Lipman D.J."/>
        </authorList>
    </citation>
    <scope>NUCLEOTIDE SEQUENCE</scope>
    <source>
        <strain evidence="3">OLC2673_Aeromonas</strain>
    </source>
</reference>
<dbReference type="Proteomes" id="UP000859505">
    <property type="component" value="Unassembled WGS sequence"/>
</dbReference>
<organism evidence="3 4">
    <name type="scientific">Aeromonas hydrophila</name>
    <dbReference type="NCBI Taxonomy" id="644"/>
    <lineage>
        <taxon>Bacteria</taxon>
        <taxon>Pseudomonadati</taxon>
        <taxon>Pseudomonadota</taxon>
        <taxon>Gammaproteobacteria</taxon>
        <taxon>Aeromonadales</taxon>
        <taxon>Aeromonadaceae</taxon>
        <taxon>Aeromonas</taxon>
    </lineage>
</organism>
<dbReference type="Pfam" id="PF00534">
    <property type="entry name" value="Glycos_transf_1"/>
    <property type="match status" value="1"/>
</dbReference>
<dbReference type="RefSeq" id="WP_429014635.1">
    <property type="nucleotide sequence ID" value="NZ_JBMKFC010000003.1"/>
</dbReference>
<accession>A0AAD3U808</accession>
<dbReference type="EMBL" id="DACTUL010000003">
    <property type="protein sequence ID" value="HAT6343002.1"/>
    <property type="molecule type" value="Genomic_DNA"/>
</dbReference>
<reference evidence="3" key="2">
    <citation type="submission" date="2020-01" db="EMBL/GenBank/DDBJ databases">
        <authorList>
            <consortium name="NCBI Pathogen Detection Project"/>
        </authorList>
    </citation>
    <scope>NUCLEOTIDE SEQUENCE</scope>
    <source>
        <strain evidence="3">OLC2673_Aeromonas</strain>
    </source>
</reference>
<evidence type="ECO:0000313" key="3">
    <source>
        <dbReference type="EMBL" id="HAT6343002.1"/>
    </source>
</evidence>